<dbReference type="InterPro" id="IPR015421">
    <property type="entry name" value="PyrdxlP-dep_Trfase_major"/>
</dbReference>
<dbReference type="GO" id="GO:0004400">
    <property type="term" value="F:histidinol-phosphate transaminase activity"/>
    <property type="evidence" value="ECO:0007669"/>
    <property type="project" value="UniProtKB-UniRule"/>
</dbReference>
<dbReference type="InterPro" id="IPR005861">
    <property type="entry name" value="HisP_aminotrans"/>
</dbReference>
<accession>A0A832RUJ0</accession>
<dbReference type="PROSITE" id="PS00599">
    <property type="entry name" value="AA_TRANSFER_CLASS_2"/>
    <property type="match status" value="1"/>
</dbReference>
<keyword evidence="3 7" id="KW-0028">Amino-acid biosynthesis</keyword>
<dbReference type="RefSeq" id="WP_042687277.1">
    <property type="nucleotide sequence ID" value="NZ_DUIH01000011.1"/>
</dbReference>
<evidence type="ECO:0000313" key="10">
    <source>
        <dbReference type="Proteomes" id="UP000600363"/>
    </source>
</evidence>
<keyword evidence="6 7" id="KW-0368">Histidine biosynthesis</keyword>
<sequence>MTPPPPPKPQVGSIAPYVAGKSIEEIAAAYGLVPESIAKLASNENPYGPSPEVVEAIKRVASTVHMYPSQSMHGLRKRMAEYVGTEPERVLPTPGMDGLIEYVLRAFVCDGDEVIITSPTFSYYEIASLACGARVVHVPRKHFEVCAHDVLERASERTKVVFVCSPNNPTGNTVPLDVVEELADSLRAIVFVDEAYVEFSSCSLLGELLDYDNVVIGRTLSKAFGLAGLRVGYGVLPSCLMEPCQRVATPFALSSVAQAAAEGALADIEYMRECVSRIRRDRELLYDIPFKTYPSEANFVLVDVAPFTAAEVCERLLKKGIIVRDCTGFYGMGKSYVRISVGTREQTKRVVEAMKEIHSEL</sequence>
<dbReference type="InterPro" id="IPR004839">
    <property type="entry name" value="Aminotransferase_I/II_large"/>
</dbReference>
<comment type="catalytic activity">
    <reaction evidence="7">
        <text>L-histidinol phosphate + 2-oxoglutarate = 3-(imidazol-4-yl)-2-oxopropyl phosphate + L-glutamate</text>
        <dbReference type="Rhea" id="RHEA:23744"/>
        <dbReference type="ChEBI" id="CHEBI:16810"/>
        <dbReference type="ChEBI" id="CHEBI:29985"/>
        <dbReference type="ChEBI" id="CHEBI:57766"/>
        <dbReference type="ChEBI" id="CHEBI:57980"/>
        <dbReference type="EC" id="2.6.1.9"/>
    </reaction>
</comment>
<dbReference type="Proteomes" id="UP000600363">
    <property type="component" value="Unassembled WGS sequence"/>
</dbReference>
<evidence type="ECO:0000256" key="7">
    <source>
        <dbReference type="HAMAP-Rule" id="MF_01023"/>
    </source>
</evidence>
<comment type="similarity">
    <text evidence="7">Belongs to the class-II pyridoxal-phosphate-dependent aminotransferase family. Histidinol-phosphate aminotransferase subfamily.</text>
</comment>
<comment type="cofactor">
    <cofactor evidence="1 7">
        <name>pyridoxal 5'-phosphate</name>
        <dbReference type="ChEBI" id="CHEBI:597326"/>
    </cofactor>
</comment>
<evidence type="ECO:0000256" key="5">
    <source>
        <dbReference type="ARBA" id="ARBA00022898"/>
    </source>
</evidence>
<evidence type="ECO:0000313" key="9">
    <source>
        <dbReference type="EMBL" id="HIH69547.1"/>
    </source>
</evidence>
<dbReference type="PANTHER" id="PTHR42885">
    <property type="entry name" value="HISTIDINOL-PHOSPHATE AMINOTRANSFERASE-RELATED"/>
    <property type="match status" value="1"/>
</dbReference>
<dbReference type="SUPFAM" id="SSF53383">
    <property type="entry name" value="PLP-dependent transferases"/>
    <property type="match status" value="1"/>
</dbReference>
<evidence type="ECO:0000256" key="4">
    <source>
        <dbReference type="ARBA" id="ARBA00022679"/>
    </source>
</evidence>
<gene>
    <name evidence="7" type="primary">hisC</name>
    <name evidence="9" type="ORF">HA299_02835</name>
</gene>
<evidence type="ECO:0000259" key="8">
    <source>
        <dbReference type="Pfam" id="PF00155"/>
    </source>
</evidence>
<dbReference type="PANTHER" id="PTHR42885:SF2">
    <property type="entry name" value="HISTIDINOL-PHOSPHATE AMINOTRANSFERASE"/>
    <property type="match status" value="1"/>
</dbReference>
<dbReference type="EMBL" id="DUIH01000011">
    <property type="protein sequence ID" value="HIH69547.1"/>
    <property type="molecule type" value="Genomic_DNA"/>
</dbReference>
<dbReference type="Gene3D" id="3.90.1150.10">
    <property type="entry name" value="Aspartate Aminotransferase, domain 1"/>
    <property type="match status" value="1"/>
</dbReference>
<feature type="domain" description="Aminotransferase class I/classII large" evidence="8">
    <location>
        <begin position="38"/>
        <end position="353"/>
    </location>
</feature>
<dbReference type="HAMAP" id="MF_01023">
    <property type="entry name" value="HisC_aminotrans_2"/>
    <property type="match status" value="1"/>
</dbReference>
<comment type="pathway">
    <text evidence="7">Amino-acid biosynthesis; L-histidine biosynthesis; L-histidine from 5-phospho-alpha-D-ribose 1-diphosphate: step 7/9.</text>
</comment>
<dbReference type="InterPro" id="IPR015424">
    <property type="entry name" value="PyrdxlP-dep_Trfase"/>
</dbReference>
<evidence type="ECO:0000256" key="3">
    <source>
        <dbReference type="ARBA" id="ARBA00022605"/>
    </source>
</evidence>
<comment type="caution">
    <text evidence="9">The sequence shown here is derived from an EMBL/GenBank/DDBJ whole genome shotgun (WGS) entry which is preliminary data.</text>
</comment>
<dbReference type="CDD" id="cd00609">
    <property type="entry name" value="AAT_like"/>
    <property type="match status" value="1"/>
</dbReference>
<dbReference type="NCBIfam" id="TIGR01141">
    <property type="entry name" value="hisC"/>
    <property type="match status" value="1"/>
</dbReference>
<dbReference type="Gene3D" id="3.40.640.10">
    <property type="entry name" value="Type I PLP-dependent aspartate aminotransferase-like (Major domain)"/>
    <property type="match status" value="1"/>
</dbReference>
<organism evidence="9 10">
    <name type="scientific">Methermicoccus shengliensis</name>
    <dbReference type="NCBI Taxonomy" id="660064"/>
    <lineage>
        <taxon>Archaea</taxon>
        <taxon>Methanobacteriati</taxon>
        <taxon>Methanobacteriota</taxon>
        <taxon>Stenosarchaea group</taxon>
        <taxon>Methanomicrobia</taxon>
        <taxon>Methanosarcinales</taxon>
        <taxon>Methermicoccaceae</taxon>
        <taxon>Methermicoccus</taxon>
    </lineage>
</organism>
<evidence type="ECO:0000256" key="6">
    <source>
        <dbReference type="ARBA" id="ARBA00023102"/>
    </source>
</evidence>
<name>A0A832RUJ0_9EURY</name>
<dbReference type="AlphaFoldDB" id="A0A832RUJ0"/>
<keyword evidence="5 7" id="KW-0663">Pyridoxal phosphate</keyword>
<dbReference type="Pfam" id="PF00155">
    <property type="entry name" value="Aminotran_1_2"/>
    <property type="match status" value="1"/>
</dbReference>
<dbReference type="GO" id="GO:0030170">
    <property type="term" value="F:pyridoxal phosphate binding"/>
    <property type="evidence" value="ECO:0007669"/>
    <property type="project" value="InterPro"/>
</dbReference>
<feature type="modified residue" description="N6-(pyridoxal phosphate)lysine" evidence="7">
    <location>
        <position position="222"/>
    </location>
</feature>
<keyword evidence="2 7" id="KW-0032">Aminotransferase</keyword>
<reference evidence="9" key="1">
    <citation type="journal article" date="2020" name="bioRxiv">
        <title>A rank-normalized archaeal taxonomy based on genome phylogeny resolves widespread incomplete and uneven classifications.</title>
        <authorList>
            <person name="Rinke C."/>
            <person name="Chuvochina M."/>
            <person name="Mussig A.J."/>
            <person name="Chaumeil P.-A."/>
            <person name="Waite D.W."/>
            <person name="Whitman W.B."/>
            <person name="Parks D.H."/>
            <person name="Hugenholtz P."/>
        </authorList>
    </citation>
    <scope>NUCLEOTIDE SEQUENCE</scope>
    <source>
        <strain evidence="9">UBA12518</strain>
    </source>
</reference>
<keyword evidence="4 7" id="KW-0808">Transferase</keyword>
<dbReference type="InterPro" id="IPR015422">
    <property type="entry name" value="PyrdxlP-dep_Trfase_small"/>
</dbReference>
<dbReference type="GO" id="GO:0000105">
    <property type="term" value="P:L-histidine biosynthetic process"/>
    <property type="evidence" value="ECO:0007669"/>
    <property type="project" value="UniProtKB-UniRule"/>
</dbReference>
<dbReference type="InterPro" id="IPR001917">
    <property type="entry name" value="Aminotrans_II_pyridoxalP_BS"/>
</dbReference>
<evidence type="ECO:0000256" key="1">
    <source>
        <dbReference type="ARBA" id="ARBA00001933"/>
    </source>
</evidence>
<proteinExistence type="inferred from homology"/>
<dbReference type="EC" id="2.6.1.9" evidence="7"/>
<dbReference type="UniPathway" id="UPA00031">
    <property type="reaction ID" value="UER00012"/>
</dbReference>
<evidence type="ECO:0000256" key="2">
    <source>
        <dbReference type="ARBA" id="ARBA00022576"/>
    </source>
</evidence>
<protein>
    <recommendedName>
        <fullName evidence="7">Histidinol-phosphate aminotransferase</fullName>
        <ecNumber evidence="7">2.6.1.9</ecNumber>
    </recommendedName>
    <alternativeName>
        <fullName evidence="7">Imidazole acetol-phosphate transaminase</fullName>
    </alternativeName>
</protein>